<dbReference type="Pfam" id="PF00459">
    <property type="entry name" value="Inositol_P"/>
    <property type="match status" value="1"/>
</dbReference>
<dbReference type="Proteomes" id="UP000176562">
    <property type="component" value="Chromosome"/>
</dbReference>
<sequence>MQANDHEADLALLTEAARAAGEIALKYWRRAPAAWDKGDGAGPVSEADLAVNEMLEAELGAARPGYGWLSEESADNPARLGAERVFIVDPIDGTRAFLADEGGFAHALAVVEAGRVVAGVVHLPALGLTYAAHAAGPALLNGAPIAPSAATRVEGASVLTSKLSDAASNWRNGEPGYRRSFRPSLAWRLCLVAEGKFDATISLRPCWEWDIAAASLIAERAGALATDRAGRALGFNGAHAQNNGLIVAPPALHADFLAHLRPWPL</sequence>
<dbReference type="GO" id="GO:0046854">
    <property type="term" value="P:phosphatidylinositol phosphate biosynthetic process"/>
    <property type="evidence" value="ECO:0007669"/>
    <property type="project" value="InterPro"/>
</dbReference>
<gene>
    <name evidence="5" type="ORF">LPB142_00285</name>
</gene>
<evidence type="ECO:0000313" key="6">
    <source>
        <dbReference type="Proteomes" id="UP000176562"/>
    </source>
</evidence>
<dbReference type="Gene3D" id="3.40.190.80">
    <property type="match status" value="1"/>
</dbReference>
<feature type="binding site" evidence="4">
    <location>
        <position position="91"/>
    </location>
    <ligand>
        <name>Mg(2+)</name>
        <dbReference type="ChEBI" id="CHEBI:18420"/>
        <label>1</label>
        <note>catalytic</note>
    </ligand>
</feature>
<name>A0A1D9M890_9RHOB</name>
<dbReference type="PANTHER" id="PTHR20854">
    <property type="entry name" value="INOSITOL MONOPHOSPHATASE"/>
    <property type="match status" value="1"/>
</dbReference>
<dbReference type="GO" id="GO:0007165">
    <property type="term" value="P:signal transduction"/>
    <property type="evidence" value="ECO:0007669"/>
    <property type="project" value="TreeGrafter"/>
</dbReference>
<feature type="binding site" evidence="4">
    <location>
        <position position="92"/>
    </location>
    <ligand>
        <name>Mg(2+)</name>
        <dbReference type="ChEBI" id="CHEBI:18420"/>
        <label>1</label>
        <note>catalytic</note>
    </ligand>
</feature>
<feature type="binding site" evidence="4">
    <location>
        <position position="71"/>
    </location>
    <ligand>
        <name>Mg(2+)</name>
        <dbReference type="ChEBI" id="CHEBI:18420"/>
        <label>1</label>
        <note>catalytic</note>
    </ligand>
</feature>
<comment type="similarity">
    <text evidence="1">Belongs to the inositol monophosphatase superfamily.</text>
</comment>
<evidence type="ECO:0000256" key="4">
    <source>
        <dbReference type="PIRSR" id="PIRSR600760-2"/>
    </source>
</evidence>
<protein>
    <submittedName>
        <fullName evidence="5">3'(2'),5'-bisphosphate nucleotidase CysQ</fullName>
    </submittedName>
</protein>
<dbReference type="EMBL" id="CP017781">
    <property type="protein sequence ID" value="AOZ67949.1"/>
    <property type="molecule type" value="Genomic_DNA"/>
</dbReference>
<dbReference type="KEGG" id="rhp:LPB142_00285"/>
<dbReference type="Gene3D" id="3.30.540.10">
    <property type="entry name" value="Fructose-1,6-Bisphosphatase, subunit A, domain 1"/>
    <property type="match status" value="1"/>
</dbReference>
<evidence type="ECO:0000313" key="5">
    <source>
        <dbReference type="EMBL" id="AOZ67949.1"/>
    </source>
</evidence>
<dbReference type="RefSeq" id="WP_071165195.1">
    <property type="nucleotide sequence ID" value="NZ_CP017781.1"/>
</dbReference>
<keyword evidence="6" id="KW-1185">Reference proteome</keyword>
<dbReference type="PRINTS" id="PR00377">
    <property type="entry name" value="IMPHPHTASES"/>
</dbReference>
<keyword evidence="3 4" id="KW-0460">Magnesium</keyword>
<evidence type="ECO:0000256" key="2">
    <source>
        <dbReference type="ARBA" id="ARBA00022723"/>
    </source>
</evidence>
<feature type="binding site" evidence="4">
    <location>
        <position position="210"/>
    </location>
    <ligand>
        <name>Mg(2+)</name>
        <dbReference type="ChEBI" id="CHEBI:18420"/>
        <label>1</label>
        <note>catalytic</note>
    </ligand>
</feature>
<dbReference type="SUPFAM" id="SSF56655">
    <property type="entry name" value="Carbohydrate phosphatase"/>
    <property type="match status" value="1"/>
</dbReference>
<dbReference type="STRING" id="1850250.LPB142_00285"/>
<reference evidence="5 6" key="1">
    <citation type="submission" date="2016-10" db="EMBL/GenBank/DDBJ databases">
        <title>Rhodobacter sp. LPB0142, isolated from sea water.</title>
        <authorList>
            <person name="Kim E."/>
            <person name="Yi H."/>
        </authorList>
    </citation>
    <scope>NUCLEOTIDE SEQUENCE [LARGE SCALE GENOMIC DNA]</scope>
    <source>
        <strain evidence="5 6">LPB0142</strain>
    </source>
</reference>
<dbReference type="GO" id="GO:0008934">
    <property type="term" value="F:inositol monophosphate 1-phosphatase activity"/>
    <property type="evidence" value="ECO:0007669"/>
    <property type="project" value="TreeGrafter"/>
</dbReference>
<accession>A0A1D9M890</accession>
<organism evidence="5 6">
    <name type="scientific">Rhodobacter xanthinilyticus</name>
    <dbReference type="NCBI Taxonomy" id="1850250"/>
    <lineage>
        <taxon>Bacteria</taxon>
        <taxon>Pseudomonadati</taxon>
        <taxon>Pseudomonadota</taxon>
        <taxon>Alphaproteobacteria</taxon>
        <taxon>Rhodobacterales</taxon>
        <taxon>Rhodobacter group</taxon>
        <taxon>Rhodobacter</taxon>
    </lineage>
</organism>
<dbReference type="PROSITE" id="PS00630">
    <property type="entry name" value="IMP_2"/>
    <property type="match status" value="1"/>
</dbReference>
<dbReference type="PANTHER" id="PTHR20854:SF4">
    <property type="entry name" value="INOSITOL-1-MONOPHOSPHATASE-RELATED"/>
    <property type="match status" value="1"/>
</dbReference>
<feature type="binding site" evidence="4">
    <location>
        <position position="89"/>
    </location>
    <ligand>
        <name>Mg(2+)</name>
        <dbReference type="ChEBI" id="CHEBI:18420"/>
        <label>1</label>
        <note>catalytic</note>
    </ligand>
</feature>
<keyword evidence="2 4" id="KW-0479">Metal-binding</keyword>
<dbReference type="CDD" id="cd01638">
    <property type="entry name" value="CysQ"/>
    <property type="match status" value="1"/>
</dbReference>
<dbReference type="GO" id="GO:0046872">
    <property type="term" value="F:metal ion binding"/>
    <property type="evidence" value="ECO:0007669"/>
    <property type="project" value="UniProtKB-KW"/>
</dbReference>
<evidence type="ECO:0000256" key="1">
    <source>
        <dbReference type="ARBA" id="ARBA00009759"/>
    </source>
</evidence>
<dbReference type="InterPro" id="IPR020550">
    <property type="entry name" value="Inositol_monophosphatase_CS"/>
</dbReference>
<comment type="cofactor">
    <cofactor evidence="4">
        <name>Mg(2+)</name>
        <dbReference type="ChEBI" id="CHEBI:18420"/>
    </cofactor>
</comment>
<evidence type="ECO:0000256" key="3">
    <source>
        <dbReference type="ARBA" id="ARBA00022842"/>
    </source>
</evidence>
<dbReference type="GO" id="GO:0006020">
    <property type="term" value="P:inositol metabolic process"/>
    <property type="evidence" value="ECO:0007669"/>
    <property type="project" value="TreeGrafter"/>
</dbReference>
<dbReference type="InterPro" id="IPR000760">
    <property type="entry name" value="Inositol_monophosphatase-like"/>
</dbReference>
<dbReference type="AlphaFoldDB" id="A0A1D9M890"/>
<proteinExistence type="inferred from homology"/>